<dbReference type="Gene3D" id="3.40.50.2000">
    <property type="entry name" value="Glycogen Phosphorylase B"/>
    <property type="match status" value="2"/>
</dbReference>
<dbReference type="GO" id="GO:0016757">
    <property type="term" value="F:glycosyltransferase activity"/>
    <property type="evidence" value="ECO:0007669"/>
    <property type="project" value="UniProtKB-KW"/>
</dbReference>
<accession>A0ABV8KAU0</accession>
<dbReference type="InterPro" id="IPR001296">
    <property type="entry name" value="Glyco_trans_1"/>
</dbReference>
<dbReference type="EMBL" id="JBHSAM010000034">
    <property type="protein sequence ID" value="MFC4103167.1"/>
    <property type="molecule type" value="Genomic_DNA"/>
</dbReference>
<evidence type="ECO:0000259" key="2">
    <source>
        <dbReference type="Pfam" id="PF00534"/>
    </source>
</evidence>
<protein>
    <submittedName>
        <fullName evidence="3">Glycosyltransferase</fullName>
        <ecNumber evidence="3">2.4.-.-</ecNumber>
    </submittedName>
</protein>
<evidence type="ECO:0000256" key="1">
    <source>
        <dbReference type="ARBA" id="ARBA00022679"/>
    </source>
</evidence>
<evidence type="ECO:0000313" key="4">
    <source>
        <dbReference type="Proteomes" id="UP001595715"/>
    </source>
</evidence>
<sequence>MAFREVSLNKKGNLFVNYWTVVKKLSGLLFKTKVVYIPALNQGSAPISILLSKLMGRKVITDMLISSFDTVTDDRKIAKKRSLRALKAYVADYVCVKLSDKIICDTEKHKEYFVEHYKCSEDKVLVIPVGSEDIFKPIPVKPYREDSFNVLFYGGFSPMHGIDKILMAAKELDGKENVHFVIVGGGQTKDEMLQLADRLQLTNVEFIDFVPYEQLPAFINSFDAGLGIFGETGKAFRVVPNKVYQMASCGKAVITLDTPGIREVFSADRDIVLVPTQENNAQGIAKQIMRLKQNMAATKSIGEAASTLMEQRLSHPQLQASFEQAVAGLEGARR</sequence>
<dbReference type="PANTHER" id="PTHR46401">
    <property type="entry name" value="GLYCOSYLTRANSFERASE WBBK-RELATED"/>
    <property type="match status" value="1"/>
</dbReference>
<name>A0ABV8KAU0_9BACL</name>
<reference evidence="4" key="1">
    <citation type="journal article" date="2019" name="Int. J. Syst. Evol. Microbiol.">
        <title>The Global Catalogue of Microorganisms (GCM) 10K type strain sequencing project: providing services to taxonomists for standard genome sequencing and annotation.</title>
        <authorList>
            <consortium name="The Broad Institute Genomics Platform"/>
            <consortium name="The Broad Institute Genome Sequencing Center for Infectious Disease"/>
            <person name="Wu L."/>
            <person name="Ma J."/>
        </authorList>
    </citation>
    <scope>NUCLEOTIDE SEQUENCE [LARGE SCALE GENOMIC DNA]</scope>
    <source>
        <strain evidence="4">IBRC-M 10987</strain>
    </source>
</reference>
<organism evidence="3 4">
    <name type="scientific">Paenibacillus xanthanilyticus</name>
    <dbReference type="NCBI Taxonomy" id="1783531"/>
    <lineage>
        <taxon>Bacteria</taxon>
        <taxon>Bacillati</taxon>
        <taxon>Bacillota</taxon>
        <taxon>Bacilli</taxon>
        <taxon>Bacillales</taxon>
        <taxon>Paenibacillaceae</taxon>
        <taxon>Paenibacillus</taxon>
    </lineage>
</organism>
<dbReference type="PANTHER" id="PTHR46401:SF2">
    <property type="entry name" value="GLYCOSYLTRANSFERASE WBBK-RELATED"/>
    <property type="match status" value="1"/>
</dbReference>
<proteinExistence type="predicted"/>
<dbReference type="SUPFAM" id="SSF53756">
    <property type="entry name" value="UDP-Glycosyltransferase/glycogen phosphorylase"/>
    <property type="match status" value="1"/>
</dbReference>
<comment type="caution">
    <text evidence="3">The sequence shown here is derived from an EMBL/GenBank/DDBJ whole genome shotgun (WGS) entry which is preliminary data.</text>
</comment>
<dbReference type="Pfam" id="PF00534">
    <property type="entry name" value="Glycos_transf_1"/>
    <property type="match status" value="1"/>
</dbReference>
<keyword evidence="4" id="KW-1185">Reference proteome</keyword>
<keyword evidence="3" id="KW-0328">Glycosyltransferase</keyword>
<feature type="domain" description="Glycosyl transferase family 1" evidence="2">
    <location>
        <begin position="144"/>
        <end position="305"/>
    </location>
</feature>
<evidence type="ECO:0000313" key="3">
    <source>
        <dbReference type="EMBL" id="MFC4103167.1"/>
    </source>
</evidence>
<gene>
    <name evidence="3" type="ORF">ACFOZ8_26455</name>
</gene>
<dbReference type="Proteomes" id="UP001595715">
    <property type="component" value="Unassembled WGS sequence"/>
</dbReference>
<keyword evidence="1 3" id="KW-0808">Transferase</keyword>
<dbReference type="RefSeq" id="WP_377721747.1">
    <property type="nucleotide sequence ID" value="NZ_JBHSAM010000034.1"/>
</dbReference>
<dbReference type="EC" id="2.4.-.-" evidence="3"/>